<dbReference type="InterPro" id="IPR032710">
    <property type="entry name" value="NTF2-like_dom_sf"/>
</dbReference>
<dbReference type="EMBL" id="JAGSOH010000033">
    <property type="protein sequence ID" value="MBR7827359.1"/>
    <property type="molecule type" value="Genomic_DNA"/>
</dbReference>
<accession>A0A941EGS7</accession>
<dbReference type="RefSeq" id="WP_212518505.1">
    <property type="nucleotide sequence ID" value="NZ_JAGSOH010000033.1"/>
</dbReference>
<evidence type="ECO:0000259" key="2">
    <source>
        <dbReference type="Pfam" id="PF17775"/>
    </source>
</evidence>
<evidence type="ECO:0000313" key="4">
    <source>
        <dbReference type="Proteomes" id="UP000676325"/>
    </source>
</evidence>
<comment type="similarity">
    <text evidence="1">Belongs to the UPF0225 family.</text>
</comment>
<dbReference type="SUPFAM" id="SSF54427">
    <property type="entry name" value="NTF2-like"/>
    <property type="match status" value="1"/>
</dbReference>
<dbReference type="PANTHER" id="PTHR33747">
    <property type="entry name" value="UPF0225 PROTEIN SCO1677"/>
    <property type="match status" value="1"/>
</dbReference>
<dbReference type="InterPro" id="IPR048469">
    <property type="entry name" value="YchJ-like_M"/>
</dbReference>
<organism evidence="3 4">
    <name type="scientific">Actinospica acidithermotolerans</name>
    <dbReference type="NCBI Taxonomy" id="2828514"/>
    <lineage>
        <taxon>Bacteria</taxon>
        <taxon>Bacillati</taxon>
        <taxon>Actinomycetota</taxon>
        <taxon>Actinomycetes</taxon>
        <taxon>Catenulisporales</taxon>
        <taxon>Actinospicaceae</taxon>
        <taxon>Actinospica</taxon>
    </lineage>
</organism>
<evidence type="ECO:0000256" key="1">
    <source>
        <dbReference type="HAMAP-Rule" id="MF_00612"/>
    </source>
</evidence>
<feature type="domain" description="YchJ-like middle NTF2-like" evidence="2">
    <location>
        <begin position="34"/>
        <end position="128"/>
    </location>
</feature>
<dbReference type="PANTHER" id="PTHR33747:SF1">
    <property type="entry name" value="ADENYLATE CYCLASE-ASSOCIATED CAP C-TERMINAL DOMAIN-CONTAINING PROTEIN"/>
    <property type="match status" value="1"/>
</dbReference>
<keyword evidence="4" id="KW-1185">Reference proteome</keyword>
<dbReference type="HAMAP" id="MF_00612">
    <property type="entry name" value="UPF0225"/>
    <property type="match status" value="1"/>
</dbReference>
<reference evidence="3" key="1">
    <citation type="submission" date="2021-04" db="EMBL/GenBank/DDBJ databases">
        <title>Genome based classification of Actinospica acidithermotolerans sp. nov., an actinobacterium isolated from an Indonesian hot spring.</title>
        <authorList>
            <person name="Kusuma A.B."/>
            <person name="Putra K.E."/>
            <person name="Nafisah S."/>
            <person name="Loh J."/>
            <person name="Nouioui I."/>
            <person name="Goodfellow M."/>
        </authorList>
    </citation>
    <scope>NUCLEOTIDE SEQUENCE</scope>
    <source>
        <strain evidence="3">MGRD01-02</strain>
    </source>
</reference>
<dbReference type="InterPro" id="IPR023006">
    <property type="entry name" value="YchJ-like"/>
</dbReference>
<dbReference type="Pfam" id="PF17775">
    <property type="entry name" value="YchJ_M-like"/>
    <property type="match status" value="1"/>
</dbReference>
<dbReference type="Gene3D" id="3.10.450.50">
    <property type="match status" value="1"/>
</dbReference>
<comment type="caution">
    <text evidence="3">The sequence shown here is derived from an EMBL/GenBank/DDBJ whole genome shotgun (WGS) entry which is preliminary data.</text>
</comment>
<sequence length="130" mass="14501">MADNGARPRCPCGSGEIYDRCCGPLHSGEARAGTAEQLMRSRYSAFATGDAAYLRRSWHSSTRPKRLELDEDTRWIRLEILETRDGSPFHTSGTVRFRAHYVAPGAAPDFMEENSAFAREDGAWVYVSAL</sequence>
<dbReference type="AlphaFoldDB" id="A0A941EGS7"/>
<proteinExistence type="inferred from homology"/>
<protein>
    <recommendedName>
        <fullName evidence="1">UPF0225 protein KDK95_13660</fullName>
    </recommendedName>
</protein>
<evidence type="ECO:0000313" key="3">
    <source>
        <dbReference type="EMBL" id="MBR7827359.1"/>
    </source>
</evidence>
<name>A0A941EGS7_9ACTN</name>
<dbReference type="Proteomes" id="UP000676325">
    <property type="component" value="Unassembled WGS sequence"/>
</dbReference>
<gene>
    <name evidence="3" type="ORF">KDK95_13660</name>
</gene>